<evidence type="ECO:0000313" key="2">
    <source>
        <dbReference type="Proteomes" id="UP000315471"/>
    </source>
</evidence>
<protein>
    <submittedName>
        <fullName evidence="1">Uncharacterized protein</fullName>
    </submittedName>
</protein>
<dbReference type="AlphaFoldDB" id="A0A5C6DNK7"/>
<comment type="caution">
    <text evidence="1">The sequence shown here is derived from an EMBL/GenBank/DDBJ whole genome shotgun (WGS) entry which is preliminary data.</text>
</comment>
<reference evidence="1 2" key="1">
    <citation type="submission" date="2019-02" db="EMBL/GenBank/DDBJ databases">
        <title>Deep-cultivation of Planctomycetes and their phenomic and genomic characterization uncovers novel biology.</title>
        <authorList>
            <person name="Wiegand S."/>
            <person name="Jogler M."/>
            <person name="Boedeker C."/>
            <person name="Pinto D."/>
            <person name="Vollmers J."/>
            <person name="Rivas-Marin E."/>
            <person name="Kohn T."/>
            <person name="Peeters S.H."/>
            <person name="Heuer A."/>
            <person name="Rast P."/>
            <person name="Oberbeckmann S."/>
            <person name="Bunk B."/>
            <person name="Jeske O."/>
            <person name="Meyerdierks A."/>
            <person name="Storesund J.E."/>
            <person name="Kallscheuer N."/>
            <person name="Luecker S."/>
            <person name="Lage O.M."/>
            <person name="Pohl T."/>
            <person name="Merkel B.J."/>
            <person name="Hornburger P."/>
            <person name="Mueller R.-W."/>
            <person name="Bruemmer F."/>
            <person name="Labrenz M."/>
            <person name="Spormann A.M."/>
            <person name="Op Den Camp H."/>
            <person name="Overmann J."/>
            <person name="Amann R."/>
            <person name="Jetten M.S.M."/>
            <person name="Mascher T."/>
            <person name="Medema M.H."/>
            <person name="Devos D.P."/>
            <person name="Kaster A.-K."/>
            <person name="Ovreas L."/>
            <person name="Rohde M."/>
            <person name="Galperin M.Y."/>
            <person name="Jogler C."/>
        </authorList>
    </citation>
    <scope>NUCLEOTIDE SEQUENCE [LARGE SCALE GENOMIC DNA]</scope>
    <source>
        <strain evidence="1 2">Q31b</strain>
    </source>
</reference>
<dbReference type="RefSeq" id="WP_146601722.1">
    <property type="nucleotide sequence ID" value="NZ_SJPY01000007.1"/>
</dbReference>
<organism evidence="1 2">
    <name type="scientific">Novipirellula aureliae</name>
    <dbReference type="NCBI Taxonomy" id="2527966"/>
    <lineage>
        <taxon>Bacteria</taxon>
        <taxon>Pseudomonadati</taxon>
        <taxon>Planctomycetota</taxon>
        <taxon>Planctomycetia</taxon>
        <taxon>Pirellulales</taxon>
        <taxon>Pirellulaceae</taxon>
        <taxon>Novipirellula</taxon>
    </lineage>
</organism>
<dbReference type="EMBL" id="SJPY01000007">
    <property type="protein sequence ID" value="TWU37775.1"/>
    <property type="molecule type" value="Genomic_DNA"/>
</dbReference>
<dbReference type="OrthoDB" id="290926at2"/>
<proteinExistence type="predicted"/>
<dbReference type="Proteomes" id="UP000315471">
    <property type="component" value="Unassembled WGS sequence"/>
</dbReference>
<name>A0A5C6DNK7_9BACT</name>
<evidence type="ECO:0000313" key="1">
    <source>
        <dbReference type="EMBL" id="TWU37775.1"/>
    </source>
</evidence>
<keyword evidence="2" id="KW-1185">Reference proteome</keyword>
<sequence length="116" mass="12922">MTDNANPYRPPNEIEPHQSWWSKLRGRFSSKGPIVISRPAPNFAGGEAIICEGIAFFVNLEEPSRLYAASPSTDTSDQRMDFILAEAIGQCGVAKVSDQQRDCIGARPEWHVLEEF</sequence>
<accession>A0A5C6DNK7</accession>
<gene>
    <name evidence="1" type="ORF">Q31b_45640</name>
</gene>